<protein>
    <submittedName>
        <fullName evidence="2">Uncharacterized protein</fullName>
    </submittedName>
</protein>
<dbReference type="OrthoDB" id="1744869at2759"/>
<feature type="non-terminal residue" evidence="2">
    <location>
        <position position="1"/>
    </location>
</feature>
<dbReference type="EMBL" id="ML979134">
    <property type="protein sequence ID" value="KAF1918359.1"/>
    <property type="molecule type" value="Genomic_DNA"/>
</dbReference>
<evidence type="ECO:0000313" key="3">
    <source>
        <dbReference type="Proteomes" id="UP000800096"/>
    </source>
</evidence>
<organism evidence="2 3">
    <name type="scientific">Ampelomyces quisqualis</name>
    <name type="common">Powdery mildew agent</name>
    <dbReference type="NCBI Taxonomy" id="50730"/>
    <lineage>
        <taxon>Eukaryota</taxon>
        <taxon>Fungi</taxon>
        <taxon>Dikarya</taxon>
        <taxon>Ascomycota</taxon>
        <taxon>Pezizomycotina</taxon>
        <taxon>Dothideomycetes</taxon>
        <taxon>Pleosporomycetidae</taxon>
        <taxon>Pleosporales</taxon>
        <taxon>Pleosporineae</taxon>
        <taxon>Phaeosphaeriaceae</taxon>
        <taxon>Ampelomyces</taxon>
    </lineage>
</organism>
<proteinExistence type="predicted"/>
<evidence type="ECO:0000256" key="1">
    <source>
        <dbReference type="SAM" id="SignalP"/>
    </source>
</evidence>
<dbReference type="Proteomes" id="UP000800096">
    <property type="component" value="Unassembled WGS sequence"/>
</dbReference>
<evidence type="ECO:0000313" key="2">
    <source>
        <dbReference type="EMBL" id="KAF1918359.1"/>
    </source>
</evidence>
<feature type="chain" id="PRO_5025433947" evidence="1">
    <location>
        <begin position="18"/>
        <end position="489"/>
    </location>
</feature>
<accession>A0A6A5QSJ3</accession>
<dbReference type="AlphaFoldDB" id="A0A6A5QSJ3"/>
<gene>
    <name evidence="2" type="ORF">BDU57DRAFT_445047</name>
</gene>
<keyword evidence="1" id="KW-0732">Signal</keyword>
<sequence>TFCIVLVTPAFATWLLSNHSFVSNVVHRAYSEALDSKASPITVEVLCAVVDKLPAGRTLEARATIHEQVARYAKEMPNFGTGYEGVAFTTLPAAASVPSTSPRSLDRGAIDFILPVYTSPSKPHQDVWQVPLANTVFQTGTPTTMVLTRWTLDSEGKSFHLKQREDISHHGVAMSTSGVRRDWSSALQVPLMPLTYPRLVKGAMGNIIRRVVGPEKTEMTASAELEKSVSQFFKARGESPQPTTAWALVIPRKQNFALRNHTSKVLSRHRQQKDTKAEYLWERLWQDQRVDWNRIIPRALARGARLHRVLSGGGGWGQKAGLLSLDPVPVSEEMPIRMEDATNSFDGLGDFSSALTPVVKGGDAIQFFIPVTPPRQAENYAGLETLKALPTQRSLGWEFGTIPSTIDSMPGGSWQHTESTPTHIAVFNKCFGVLAEGGLTLSRRRADKPSAPFYTFMTSMIDAPYTRFWSVEVADQPDPTQTVGDHVDE</sequence>
<reference evidence="2" key="1">
    <citation type="journal article" date="2020" name="Stud. Mycol.">
        <title>101 Dothideomycetes genomes: a test case for predicting lifestyles and emergence of pathogens.</title>
        <authorList>
            <person name="Haridas S."/>
            <person name="Albert R."/>
            <person name="Binder M."/>
            <person name="Bloem J."/>
            <person name="Labutti K."/>
            <person name="Salamov A."/>
            <person name="Andreopoulos B."/>
            <person name="Baker S."/>
            <person name="Barry K."/>
            <person name="Bills G."/>
            <person name="Bluhm B."/>
            <person name="Cannon C."/>
            <person name="Castanera R."/>
            <person name="Culley D."/>
            <person name="Daum C."/>
            <person name="Ezra D."/>
            <person name="Gonzalez J."/>
            <person name="Henrissat B."/>
            <person name="Kuo A."/>
            <person name="Liang C."/>
            <person name="Lipzen A."/>
            <person name="Lutzoni F."/>
            <person name="Magnuson J."/>
            <person name="Mondo S."/>
            <person name="Nolan M."/>
            <person name="Ohm R."/>
            <person name="Pangilinan J."/>
            <person name="Park H.-J."/>
            <person name="Ramirez L."/>
            <person name="Alfaro M."/>
            <person name="Sun H."/>
            <person name="Tritt A."/>
            <person name="Yoshinaga Y."/>
            <person name="Zwiers L.-H."/>
            <person name="Turgeon B."/>
            <person name="Goodwin S."/>
            <person name="Spatafora J."/>
            <person name="Crous P."/>
            <person name="Grigoriev I."/>
        </authorList>
    </citation>
    <scope>NUCLEOTIDE SEQUENCE</scope>
    <source>
        <strain evidence="2">HMLAC05119</strain>
    </source>
</reference>
<feature type="signal peptide" evidence="1">
    <location>
        <begin position="1"/>
        <end position="17"/>
    </location>
</feature>
<name>A0A6A5QSJ3_AMPQU</name>
<keyword evidence="3" id="KW-1185">Reference proteome</keyword>